<reference evidence="1 2" key="1">
    <citation type="submission" date="2015-03" db="EMBL/GenBank/DDBJ databases">
        <authorList>
            <person name="Murphy D."/>
        </authorList>
    </citation>
    <scope>NUCLEOTIDE SEQUENCE [LARGE SCALE GENOMIC DNA]</scope>
    <source>
        <strain evidence="1 2">DSM 44277</strain>
    </source>
</reference>
<name>A0A0U0WAH5_MYCBE</name>
<dbReference type="AlphaFoldDB" id="A0A0U0WAH5"/>
<accession>A0A0U0WAH5</accession>
<gene>
    <name evidence="1" type="ORF">BN971_02388</name>
</gene>
<evidence type="ECO:0000313" key="1">
    <source>
        <dbReference type="EMBL" id="CPR11107.1"/>
    </source>
</evidence>
<organism evidence="1 2">
    <name type="scientific">Mycobacterium bohemicum DSM 44277</name>
    <dbReference type="NCBI Taxonomy" id="1236609"/>
    <lineage>
        <taxon>Bacteria</taxon>
        <taxon>Bacillati</taxon>
        <taxon>Actinomycetota</taxon>
        <taxon>Actinomycetes</taxon>
        <taxon>Mycobacteriales</taxon>
        <taxon>Mycobacteriaceae</taxon>
        <taxon>Mycobacterium</taxon>
    </lineage>
</organism>
<evidence type="ECO:0000313" key="2">
    <source>
        <dbReference type="Proteomes" id="UP000198875"/>
    </source>
</evidence>
<sequence>MGAGFKAMFGGELAGMTKNLAEKYTASQLGYGAPPPQQ</sequence>
<proteinExistence type="predicted"/>
<dbReference type="Proteomes" id="UP000198875">
    <property type="component" value="Unassembled WGS sequence"/>
</dbReference>
<dbReference type="EMBL" id="CSTD01000002">
    <property type="protein sequence ID" value="CPR11107.1"/>
    <property type="molecule type" value="Genomic_DNA"/>
</dbReference>
<protein>
    <submittedName>
        <fullName evidence="1">Uncharacterized protein</fullName>
    </submittedName>
</protein>